<dbReference type="InterPro" id="IPR001296">
    <property type="entry name" value="Glyco_trans_1"/>
</dbReference>
<dbReference type="Gene3D" id="3.40.50.2000">
    <property type="entry name" value="Glycogen Phosphorylase B"/>
    <property type="match status" value="3"/>
</dbReference>
<organism evidence="4 5">
    <name type="scientific">Weissella diestrammenae</name>
    <dbReference type="NCBI Taxonomy" id="1162633"/>
    <lineage>
        <taxon>Bacteria</taxon>
        <taxon>Bacillati</taxon>
        <taxon>Bacillota</taxon>
        <taxon>Bacilli</taxon>
        <taxon>Lactobacillales</taxon>
        <taxon>Lactobacillaceae</taxon>
        <taxon>Weissella</taxon>
    </lineage>
</organism>
<reference evidence="4 5" key="1">
    <citation type="submission" date="2020-08" db="EMBL/GenBank/DDBJ databases">
        <title>Genome sequence of Weissella diestrammenae KACC 16890T.</title>
        <authorList>
            <person name="Hyun D.-W."/>
            <person name="Bae J.-W."/>
        </authorList>
    </citation>
    <scope>NUCLEOTIDE SEQUENCE [LARGE SCALE GENOMIC DNA]</scope>
    <source>
        <strain evidence="4 5">KACC 16890</strain>
    </source>
</reference>
<keyword evidence="2 4" id="KW-0808">Transferase</keyword>
<accession>A0A7G9T3K2</accession>
<evidence type="ECO:0000313" key="4">
    <source>
        <dbReference type="EMBL" id="QNN74677.1"/>
    </source>
</evidence>
<evidence type="ECO:0000256" key="1">
    <source>
        <dbReference type="ARBA" id="ARBA00022676"/>
    </source>
</evidence>
<feature type="domain" description="Glycosyl transferase family 1" evidence="3">
    <location>
        <begin position="335"/>
        <end position="494"/>
    </location>
</feature>
<dbReference type="SUPFAM" id="SSF53756">
    <property type="entry name" value="UDP-Glycosyltransferase/glycogen phosphorylase"/>
    <property type="match status" value="1"/>
</dbReference>
<dbReference type="Pfam" id="PF00534">
    <property type="entry name" value="Glycos_transf_1"/>
    <property type="match status" value="1"/>
</dbReference>
<gene>
    <name evidence="4" type="ORF">H9L19_04375</name>
</gene>
<dbReference type="EMBL" id="CP060724">
    <property type="protein sequence ID" value="QNN74677.1"/>
    <property type="molecule type" value="Genomic_DNA"/>
</dbReference>
<keyword evidence="1" id="KW-0328">Glycosyltransferase</keyword>
<dbReference type="PANTHER" id="PTHR12526">
    <property type="entry name" value="GLYCOSYLTRANSFERASE"/>
    <property type="match status" value="1"/>
</dbReference>
<dbReference type="RefSeq" id="WP_187528512.1">
    <property type="nucleotide sequence ID" value="NZ_CP060724.1"/>
</dbReference>
<dbReference type="GO" id="GO:0016757">
    <property type="term" value="F:glycosyltransferase activity"/>
    <property type="evidence" value="ECO:0007669"/>
    <property type="project" value="UniProtKB-KW"/>
</dbReference>
<evidence type="ECO:0000259" key="3">
    <source>
        <dbReference type="Pfam" id="PF00534"/>
    </source>
</evidence>
<dbReference type="AlphaFoldDB" id="A0A7G9T3K2"/>
<keyword evidence="5" id="KW-1185">Reference proteome</keyword>
<evidence type="ECO:0000313" key="5">
    <source>
        <dbReference type="Proteomes" id="UP000515800"/>
    </source>
</evidence>
<dbReference type="KEGG" id="wdi:H9L19_04375"/>
<dbReference type="PANTHER" id="PTHR12526:SF629">
    <property type="entry name" value="TEICHURONIC ACID BIOSYNTHESIS GLYCOSYLTRANSFERASE TUAH-RELATED"/>
    <property type="match status" value="1"/>
</dbReference>
<name>A0A7G9T3K2_9LACO</name>
<dbReference type="Proteomes" id="UP000515800">
    <property type="component" value="Chromosome"/>
</dbReference>
<proteinExistence type="predicted"/>
<evidence type="ECO:0000256" key="2">
    <source>
        <dbReference type="ARBA" id="ARBA00022679"/>
    </source>
</evidence>
<protein>
    <submittedName>
        <fullName evidence="4">Glycosyltransferase</fullName>
    </submittedName>
</protein>
<dbReference type="CDD" id="cd04949">
    <property type="entry name" value="GT4_GtfA-like"/>
    <property type="match status" value="1"/>
</dbReference>
<sequence length="537" mass="61053">MIFHINATMPDHKSGIEHAEIKRFNLFKHFNVAQRLVLREWDPNGHVNVNAAGISDDELINMFDYFQGTAHVEAQQLTAEMLDFGVSQVSFVNEDEQSRFLVMSAQGQLVARVNYDKLRHQQVRSVELFDGYNNLFRVDHYDSRGFRSLLQWYSPDNKIELESWVTQDGTPVLEAYYKHTMADQTGLTKTSWHLHQVDGQVYQFDTIEALTTHFFDLINRDFWSIDHPNIFILDRAHLGDEGLLRLKQPAYTVMHLHNSHAGDAQEPMHSILNNNYEYAMNALNQYDSVVSATPQQTRDVKARFVPTNALFTIPVGIVDDALLNAKRVPVKARTFGKVIAFARIAWEKHLDDLVRAVGIVKKEFPEVTLDLYGYADGTDNFKARRAVEAAIAEYHLEDAVSMKGYTTDIDAVENDAMMYGLTSRMEGFNLAIMEAISHGLISFTYDVNYGPNEIVQDDVNGRIVPYENYQAMADAMLQVLRDEQLAQRYSDGAYDSAQRYSEKNVMAAWQALIDDAAMVWPAKLAASPAIASQREGE</sequence>